<keyword evidence="3" id="KW-0133">Cell shape</keyword>
<dbReference type="CDD" id="cd16913">
    <property type="entry name" value="YkuD_like"/>
    <property type="match status" value="1"/>
</dbReference>
<evidence type="ECO:0000256" key="2">
    <source>
        <dbReference type="ARBA" id="ARBA00022679"/>
    </source>
</evidence>
<comment type="pathway">
    <text evidence="1">Cell wall biogenesis; peptidoglycan biosynthesis.</text>
</comment>
<evidence type="ECO:0000256" key="4">
    <source>
        <dbReference type="ARBA" id="ARBA00022984"/>
    </source>
</evidence>
<evidence type="ECO:0000256" key="1">
    <source>
        <dbReference type="ARBA" id="ARBA00004752"/>
    </source>
</evidence>
<proteinExistence type="predicted"/>
<gene>
    <name evidence="8" type="ORF">JS756_31550</name>
</gene>
<dbReference type="Gene3D" id="2.40.440.10">
    <property type="entry name" value="L,D-transpeptidase catalytic domain-like"/>
    <property type="match status" value="1"/>
</dbReference>
<protein>
    <submittedName>
        <fullName evidence="8">L,D-transpeptidase</fullName>
    </submittedName>
</protein>
<evidence type="ECO:0000256" key="6">
    <source>
        <dbReference type="SAM" id="MobiDB-lite"/>
    </source>
</evidence>
<evidence type="ECO:0000256" key="5">
    <source>
        <dbReference type="ARBA" id="ARBA00023316"/>
    </source>
</evidence>
<organism evidence="8 9">
    <name type="scientific">Streptomyces actuosus</name>
    <dbReference type="NCBI Taxonomy" id="1885"/>
    <lineage>
        <taxon>Bacteria</taxon>
        <taxon>Bacillati</taxon>
        <taxon>Actinomycetota</taxon>
        <taxon>Actinomycetes</taxon>
        <taxon>Kitasatosporales</taxon>
        <taxon>Streptomycetaceae</taxon>
        <taxon>Streptomyces</taxon>
    </lineage>
</organism>
<dbReference type="Proteomes" id="UP000788262">
    <property type="component" value="Unassembled WGS sequence"/>
</dbReference>
<name>A0ABS2VZI6_STRAS</name>
<dbReference type="InterPro" id="IPR005490">
    <property type="entry name" value="LD_TPept_cat_dom"/>
</dbReference>
<feature type="region of interest" description="Disordered" evidence="6">
    <location>
        <begin position="25"/>
        <end position="46"/>
    </location>
</feature>
<dbReference type="RefSeq" id="WP_205386684.1">
    <property type="nucleotide sequence ID" value="NZ_JAFFZS010000041.1"/>
</dbReference>
<keyword evidence="5" id="KW-0961">Cell wall biogenesis/degradation</keyword>
<feature type="transmembrane region" description="Helical" evidence="7">
    <location>
        <begin position="50"/>
        <end position="71"/>
    </location>
</feature>
<dbReference type="EMBL" id="JAFFZS010000041">
    <property type="protein sequence ID" value="MBN0048556.1"/>
    <property type="molecule type" value="Genomic_DNA"/>
</dbReference>
<keyword evidence="7" id="KW-1133">Transmembrane helix</keyword>
<reference evidence="8 9" key="1">
    <citation type="submission" date="2021-02" db="EMBL/GenBank/DDBJ databases">
        <title>Whole genome sequencing of Streptomyces actuosus VRA1.</title>
        <authorList>
            <person name="Sen G."/>
            <person name="Sen A."/>
        </authorList>
    </citation>
    <scope>NUCLEOTIDE SEQUENCE [LARGE SCALE GENOMIC DNA]</scope>
    <source>
        <strain evidence="8 9">VRA1</strain>
    </source>
</reference>
<keyword evidence="7" id="KW-0472">Membrane</keyword>
<keyword evidence="2" id="KW-0808">Transferase</keyword>
<evidence type="ECO:0000256" key="7">
    <source>
        <dbReference type="SAM" id="Phobius"/>
    </source>
</evidence>
<sequence>MPEHQSPQPLTEADLSTRLHRLAAHSTAPAPTSGEQVRNRAVRRRRGRRVLLSTSALAGAALTVVATGTFASPTHQVASPATPVLRPLTPGPSPTPVQRVTVDLDAFTLTMEGRSFSITSPDEGCPIGATTVTVTAKHPGVTLPNPYTTSPDDRRWAVTFTDRDHRQRLLIWALDPAAGLNSIGHRSTGGSVALAPEDGKWVYDHIEVGARVEIKGRQAPQAGPDPFCVERQEISVTR</sequence>
<accession>A0ABS2VZI6</accession>
<keyword evidence="9" id="KW-1185">Reference proteome</keyword>
<dbReference type="InterPro" id="IPR038063">
    <property type="entry name" value="Transpep_catalytic_dom"/>
</dbReference>
<evidence type="ECO:0000313" key="8">
    <source>
        <dbReference type="EMBL" id="MBN0048556.1"/>
    </source>
</evidence>
<evidence type="ECO:0000256" key="3">
    <source>
        <dbReference type="ARBA" id="ARBA00022960"/>
    </source>
</evidence>
<keyword evidence="7" id="KW-0812">Transmembrane</keyword>
<evidence type="ECO:0000313" key="9">
    <source>
        <dbReference type="Proteomes" id="UP000788262"/>
    </source>
</evidence>
<keyword evidence="4" id="KW-0573">Peptidoglycan synthesis</keyword>
<comment type="caution">
    <text evidence="8">The sequence shown here is derived from an EMBL/GenBank/DDBJ whole genome shotgun (WGS) entry which is preliminary data.</text>
</comment>